<dbReference type="InterPro" id="IPR027417">
    <property type="entry name" value="P-loop_NTPase"/>
</dbReference>
<name>A0A562TML5_9SPHI</name>
<dbReference type="Proteomes" id="UP000317010">
    <property type="component" value="Unassembled WGS sequence"/>
</dbReference>
<gene>
    <name evidence="3" type="ORF">JN11_04543</name>
</gene>
<comment type="caution">
    <text evidence="3">The sequence shown here is derived from an EMBL/GenBank/DDBJ whole genome shotgun (WGS) entry which is preliminary data.</text>
</comment>
<protein>
    <submittedName>
        <fullName evidence="3">AAA domain-containing protein</fullName>
    </submittedName>
</protein>
<reference evidence="3 4" key="1">
    <citation type="submission" date="2019-07" db="EMBL/GenBank/DDBJ databases">
        <title>Genomic Encyclopedia of Archaeal and Bacterial Type Strains, Phase II (KMG-II): from individual species to whole genera.</title>
        <authorList>
            <person name="Goeker M."/>
        </authorList>
    </citation>
    <scope>NUCLEOTIDE SEQUENCE [LARGE SCALE GENOMIC DNA]</scope>
    <source>
        <strain evidence="3 4">ATCC BAA-1854</strain>
    </source>
</reference>
<dbReference type="Gene3D" id="3.40.50.300">
    <property type="entry name" value="P-loop containing nucleotide triphosphate hydrolases"/>
    <property type="match status" value="1"/>
</dbReference>
<evidence type="ECO:0000313" key="3">
    <source>
        <dbReference type="EMBL" id="TWI94762.1"/>
    </source>
</evidence>
<dbReference type="OrthoDB" id="786308at2"/>
<dbReference type="EMBL" id="VLLI01000018">
    <property type="protein sequence ID" value="TWI94762.1"/>
    <property type="molecule type" value="Genomic_DNA"/>
</dbReference>
<keyword evidence="4" id="KW-1185">Reference proteome</keyword>
<evidence type="ECO:0000256" key="1">
    <source>
        <dbReference type="SAM" id="MobiDB-lite"/>
    </source>
</evidence>
<feature type="domain" description="Insertion element IS150 protein InsJ-like helix-turn-helix" evidence="2">
    <location>
        <begin position="314"/>
        <end position="344"/>
    </location>
</feature>
<evidence type="ECO:0000259" key="2">
    <source>
        <dbReference type="Pfam" id="PF13518"/>
    </source>
</evidence>
<organism evidence="3 4">
    <name type="scientific">Mucilaginibacter frigoritolerans</name>
    <dbReference type="NCBI Taxonomy" id="652788"/>
    <lineage>
        <taxon>Bacteria</taxon>
        <taxon>Pseudomonadati</taxon>
        <taxon>Bacteroidota</taxon>
        <taxon>Sphingobacteriia</taxon>
        <taxon>Sphingobacteriales</taxon>
        <taxon>Sphingobacteriaceae</taxon>
        <taxon>Mucilaginibacter</taxon>
    </lineage>
</organism>
<accession>A0A562TML5</accession>
<dbReference type="RefSeq" id="WP_144916299.1">
    <property type="nucleotide sequence ID" value="NZ_VLLI01000018.1"/>
</dbReference>
<dbReference type="SUPFAM" id="SSF52540">
    <property type="entry name" value="P-loop containing nucleoside triphosphate hydrolases"/>
    <property type="match status" value="1"/>
</dbReference>
<dbReference type="Gene3D" id="1.10.10.60">
    <property type="entry name" value="Homeodomain-like"/>
    <property type="match status" value="1"/>
</dbReference>
<feature type="region of interest" description="Disordered" evidence="1">
    <location>
        <begin position="1"/>
        <end position="23"/>
    </location>
</feature>
<dbReference type="InterPro" id="IPR055247">
    <property type="entry name" value="InsJ-like_HTH"/>
</dbReference>
<dbReference type="AlphaFoldDB" id="A0A562TML5"/>
<dbReference type="Pfam" id="PF13518">
    <property type="entry name" value="HTH_28"/>
    <property type="match status" value="1"/>
</dbReference>
<evidence type="ECO:0000313" key="4">
    <source>
        <dbReference type="Proteomes" id="UP000317010"/>
    </source>
</evidence>
<sequence length="350" mass="39944">MTFNPPLGAHMQSQQPQQQVSALDTELNQPEDLLNVKTANHWMEEASTRPVPKMLFDKFWFEGELCILFADSNLGKSILAVQIGNSINTGIPISPFKIQSQAQPILYCDFELTDKQFESRYSNDYQDHYAFGTDFYRAELNPDSEPPQGFNDFDEFIIASLERSIVQTGVKVIIVDNLTYLRNETEQSKNALSLMKHLKALKNRHGLSILALAHTPKRDLSQQITANDLQGSKMLMNFCDSAFTIGQSCADKDLRYLKQIKQRNTEQVYGYTNICLCRVNKPFNFLQFEFVNYGSEVDHLRKASDRLSEAHMEQAVQLKLQGKTLRDIAKEMGISYQKVDRLIKAHTAKA</sequence>
<proteinExistence type="predicted"/>
<dbReference type="Pfam" id="PF13481">
    <property type="entry name" value="AAA_25"/>
    <property type="match status" value="1"/>
</dbReference>